<dbReference type="Pfam" id="PF18701">
    <property type="entry name" value="DUF5641"/>
    <property type="match status" value="1"/>
</dbReference>
<dbReference type="CDD" id="cd00303">
    <property type="entry name" value="retropepsin_like"/>
    <property type="match status" value="1"/>
</dbReference>
<feature type="region of interest" description="Disordered" evidence="1">
    <location>
        <begin position="338"/>
        <end position="365"/>
    </location>
</feature>
<feature type="compositionally biased region" description="Low complexity" evidence="1">
    <location>
        <begin position="353"/>
        <end position="362"/>
    </location>
</feature>
<dbReference type="InterPro" id="IPR043502">
    <property type="entry name" value="DNA/RNA_pol_sf"/>
</dbReference>
<evidence type="ECO:0000313" key="3">
    <source>
        <dbReference type="EMBL" id="CAG6739437.1"/>
    </source>
</evidence>
<accession>A0A8D9E3S5</accession>
<dbReference type="GO" id="GO:0015074">
    <property type="term" value="P:DNA integration"/>
    <property type="evidence" value="ECO:0007669"/>
    <property type="project" value="InterPro"/>
</dbReference>
<dbReference type="InterPro" id="IPR008042">
    <property type="entry name" value="Retrotrans_Pao"/>
</dbReference>
<sequence>MSTGVQKEKLLSLKNTRARYHDGIKALHDLSINLDAANVLIFTTRLERLEEYYNSYDSLTLQIIELCAAMDPADNVNTAADMAAFEEMYFHVKAFAYHNKYLPLAVDASPSRSAPPAPHPIQPRLPKLEIPTFSGDLKDWSNFHSLFKSTIHRRTDISEVEKLQYLRSFLKGPPLILIENLQITHGSYDIGYKLLRDRYDNKRTLAAYYLNAIMNFKQLTNDNSAGLRTFLETFQTNVAAIKNLGIADIGDFLLLQLSLRALSPGIKKMFEDMYEQVEFPKFDELLKFVNKQCAVSDLVQSSTTKVFTPVQTPRNPALNHKPFQFGIKKSSYLSTIESTHSDQSPTVPRDVPTTSNSVNTSSERPDGFSQTYCFLCKQPHSISKCPEFARMNVAQRIETIKSQRRCFNCLGNHHKSACRSKGRLTCKKSHHTLIHEDMNDYLQAKSTRHDKSTPAVQNVSVSMSTSQHRDCSTIMLGTASATILDSSHQPVPVRILIDPGSQVSCITNDCVQRLGLKRYRCGVSISGIGDNGVPNNQGAVTCTLATSKQVVISENVQAIVLSRISSTTPSVPISHEVIKRFSNLSLADPDFHKPGPIDFLIGAELYCKILCPHSVIPGEPTAINTTLGWIILGRAPIEIPHASMNSFLIQSPSLETIMNRFWEIEEVEPPLIQDPDDIKCEEHFQKTHYRDVTGRYIVALPFHGDTTHLDTNRQTALRQYANLEKRLDKNPPLKKEYNDFFSDYCAQGHMTPAPSDSRYVIPHHSVVKLTSSTTRVRAVFNASASSSHGQSLNNLLMKGPKLQKDICEIILNLRGYRIVVCADVRQMYRQILIRPEDRKYQHIFWRSTEDAPITEYELATVTYGVTPSAFQAQRVLQQLVHDDGASFPLASRAILNETYIDDILSGADDLSQALQLKEELITLLSRGSFELRKWASNSQELLKTVPHEHCEVPLRQNEESTFKILGLHWQSTTDSFAYHVADINPTITKRSILSNVARMFDPLGWLSPVLFWAKHLLQCLWLSNLSWDDPLPPDFSDHWKRFSAQLPSLEELRIPRYIEISPQDHVQLVGFCDASSKGYAAVIYLVGIVGSNPRLVKAKSKVAPTKQLLSIPRLELCAAVLLSRLYNSLRNYLSKHSIEQVTFYSDSNIVLAWLRTQPHLLQTYVANRVVEINKLADGCSWYHVPSTDNPCDCASRGLFPQELVIHPLWWHGPDFLLHPNHQWPSGQGQAVDEVPELKRTANTLAVTATASTAPSNELVETIQKFSKLTRLQRVFAFVLRFAHNIRHPNAKLHGPLQVGELNSSLDFLIKLEQTFHFKKVISELKNSSPPKDASLRKLTPFIDDAGLIRVGGRLHNSGLPYDRKHPLLLPKYSHLSILLCDHYHLQALHAGPRTTQALIQQKFWIISLRDLLRQRIFKCLKCYRYSAKPPQPIMADLPAARVAEERPFLNVGVDFGGPFLIKESSRRNARAEKAYLCLFVCFTTKAVHLEVVCDLSSAAFLAALDRFIARRGLPRCIYSDNGTNFTASARELGEVYAMLRDNCDELTDTLALRQIKWTFNPPAASNFGGLWEAGIKSAKHHFRRVIGSQLLTLPEFESLACRIEAILNSRPLLDLSPDPSDNVDYLSPGHFLIGTSLLSPPEEDSTQVPMNRLSRWRLIQRASQSFWKVWSFIGQIAGYLQSLTPRNKWYNNDTTPKVGDLVLLPKLHQLALHWPIGRILSTHPGKDGVVRVVTVKTGNSVLTRPINKVIPLLQ</sequence>
<proteinExistence type="predicted"/>
<reference evidence="3" key="1">
    <citation type="submission" date="2021-05" db="EMBL/GenBank/DDBJ databases">
        <authorList>
            <person name="Alioto T."/>
            <person name="Alioto T."/>
            <person name="Gomez Garrido J."/>
        </authorList>
    </citation>
    <scope>NUCLEOTIDE SEQUENCE</scope>
</reference>
<evidence type="ECO:0000256" key="1">
    <source>
        <dbReference type="SAM" id="MobiDB-lite"/>
    </source>
</evidence>
<dbReference type="Pfam" id="PF05380">
    <property type="entry name" value="Peptidase_A17"/>
    <property type="match status" value="1"/>
</dbReference>
<dbReference type="GO" id="GO:0003676">
    <property type="term" value="F:nucleic acid binding"/>
    <property type="evidence" value="ECO:0007669"/>
    <property type="project" value="InterPro"/>
</dbReference>
<dbReference type="Gene3D" id="3.30.70.270">
    <property type="match status" value="1"/>
</dbReference>
<evidence type="ECO:0000259" key="2">
    <source>
        <dbReference type="PROSITE" id="PS50994"/>
    </source>
</evidence>
<dbReference type="PANTHER" id="PTHR47331">
    <property type="entry name" value="PHD-TYPE DOMAIN-CONTAINING PROTEIN"/>
    <property type="match status" value="1"/>
</dbReference>
<feature type="domain" description="Integrase catalytic" evidence="2">
    <location>
        <begin position="1443"/>
        <end position="1636"/>
    </location>
</feature>
<organism evidence="3">
    <name type="scientific">Cacopsylla melanoneura</name>
    <dbReference type="NCBI Taxonomy" id="428564"/>
    <lineage>
        <taxon>Eukaryota</taxon>
        <taxon>Metazoa</taxon>
        <taxon>Ecdysozoa</taxon>
        <taxon>Arthropoda</taxon>
        <taxon>Hexapoda</taxon>
        <taxon>Insecta</taxon>
        <taxon>Pterygota</taxon>
        <taxon>Neoptera</taxon>
        <taxon>Paraneoptera</taxon>
        <taxon>Hemiptera</taxon>
        <taxon>Sternorrhyncha</taxon>
        <taxon>Psylloidea</taxon>
        <taxon>Psyllidae</taxon>
        <taxon>Psyllinae</taxon>
        <taxon>Cacopsylla</taxon>
    </lineage>
</organism>
<dbReference type="PROSITE" id="PS50994">
    <property type="entry name" value="INTEGRASE"/>
    <property type="match status" value="1"/>
</dbReference>
<name>A0A8D9E3S5_9HEMI</name>
<dbReference type="InterPro" id="IPR005312">
    <property type="entry name" value="DUF1759"/>
</dbReference>
<dbReference type="SUPFAM" id="SSF53098">
    <property type="entry name" value="Ribonuclease H-like"/>
    <property type="match status" value="1"/>
</dbReference>
<dbReference type="InterPro" id="IPR036397">
    <property type="entry name" value="RNaseH_sf"/>
</dbReference>
<dbReference type="GO" id="GO:0042575">
    <property type="term" value="C:DNA polymerase complex"/>
    <property type="evidence" value="ECO:0007669"/>
    <property type="project" value="UniProtKB-ARBA"/>
</dbReference>
<dbReference type="Pfam" id="PF03564">
    <property type="entry name" value="DUF1759"/>
    <property type="match status" value="1"/>
</dbReference>
<dbReference type="GO" id="GO:0071897">
    <property type="term" value="P:DNA biosynthetic process"/>
    <property type="evidence" value="ECO:0007669"/>
    <property type="project" value="UniProtKB-ARBA"/>
</dbReference>
<dbReference type="EMBL" id="HBUF01413269">
    <property type="protein sequence ID" value="CAG6739437.1"/>
    <property type="molecule type" value="Transcribed_RNA"/>
</dbReference>
<dbReference type="InterPro" id="IPR043128">
    <property type="entry name" value="Rev_trsase/Diguanyl_cyclase"/>
</dbReference>
<dbReference type="Gene3D" id="3.30.420.10">
    <property type="entry name" value="Ribonuclease H-like superfamily/Ribonuclease H"/>
    <property type="match status" value="1"/>
</dbReference>
<dbReference type="Gene3D" id="3.10.10.10">
    <property type="entry name" value="HIV Type 1 Reverse Transcriptase, subunit A, domain 1"/>
    <property type="match status" value="1"/>
</dbReference>
<dbReference type="SUPFAM" id="SSF56672">
    <property type="entry name" value="DNA/RNA polymerases"/>
    <property type="match status" value="1"/>
</dbReference>
<dbReference type="InterPro" id="IPR012337">
    <property type="entry name" value="RNaseH-like_sf"/>
</dbReference>
<dbReference type="PANTHER" id="PTHR47331:SF5">
    <property type="entry name" value="RIBONUCLEASE H"/>
    <property type="match status" value="1"/>
</dbReference>
<protein>
    <recommendedName>
        <fullName evidence="2">Integrase catalytic domain-containing protein</fullName>
    </recommendedName>
</protein>
<dbReference type="InterPro" id="IPR040676">
    <property type="entry name" value="DUF5641"/>
</dbReference>
<dbReference type="InterPro" id="IPR001584">
    <property type="entry name" value="Integrase_cat-core"/>
</dbReference>